<accession>A0A0N1PES6</accession>
<dbReference type="OrthoDB" id="267782at2759"/>
<dbReference type="Proteomes" id="UP000038009">
    <property type="component" value="Unassembled WGS sequence"/>
</dbReference>
<proteinExistence type="predicted"/>
<feature type="region of interest" description="Disordered" evidence="1">
    <location>
        <begin position="270"/>
        <end position="302"/>
    </location>
</feature>
<feature type="compositionally biased region" description="Polar residues" evidence="1">
    <location>
        <begin position="409"/>
        <end position="418"/>
    </location>
</feature>
<feature type="compositionally biased region" description="Low complexity" evidence="1">
    <location>
        <begin position="392"/>
        <end position="408"/>
    </location>
</feature>
<feature type="region of interest" description="Disordered" evidence="1">
    <location>
        <begin position="660"/>
        <end position="713"/>
    </location>
</feature>
<comment type="caution">
    <text evidence="2">The sequence shown here is derived from an EMBL/GenBank/DDBJ whole genome shotgun (WGS) entry which is preliminary data.</text>
</comment>
<dbReference type="OMA" id="MAAVWVD"/>
<feature type="region of interest" description="Disordered" evidence="1">
    <location>
        <begin position="377"/>
        <end position="418"/>
    </location>
</feature>
<feature type="compositionally biased region" description="Low complexity" evidence="1">
    <location>
        <begin position="938"/>
        <end position="955"/>
    </location>
</feature>
<protein>
    <submittedName>
        <fullName evidence="2">Uncharacterized protein</fullName>
    </submittedName>
</protein>
<dbReference type="AlphaFoldDB" id="A0A0N1PES6"/>
<feature type="region of interest" description="Disordered" evidence="1">
    <location>
        <begin position="888"/>
        <end position="955"/>
    </location>
</feature>
<keyword evidence="3" id="KW-1185">Reference proteome</keyword>
<feature type="compositionally biased region" description="Low complexity" evidence="1">
    <location>
        <begin position="232"/>
        <end position="247"/>
    </location>
</feature>
<feature type="compositionally biased region" description="Basic and acidic residues" evidence="1">
    <location>
        <begin position="889"/>
        <end position="898"/>
    </location>
</feature>
<feature type="compositionally biased region" description="Low complexity" evidence="1">
    <location>
        <begin position="174"/>
        <end position="183"/>
    </location>
</feature>
<organism evidence="2 3">
    <name type="scientific">Leptomonas seymouri</name>
    <dbReference type="NCBI Taxonomy" id="5684"/>
    <lineage>
        <taxon>Eukaryota</taxon>
        <taxon>Discoba</taxon>
        <taxon>Euglenozoa</taxon>
        <taxon>Kinetoplastea</taxon>
        <taxon>Metakinetoplastina</taxon>
        <taxon>Trypanosomatida</taxon>
        <taxon>Trypanosomatidae</taxon>
        <taxon>Leishmaniinae</taxon>
        <taxon>Leptomonas</taxon>
    </lineage>
</organism>
<feature type="compositionally biased region" description="Low complexity" evidence="1">
    <location>
        <begin position="50"/>
        <end position="64"/>
    </location>
</feature>
<evidence type="ECO:0000313" key="2">
    <source>
        <dbReference type="EMBL" id="KPI87564.1"/>
    </source>
</evidence>
<dbReference type="VEuPathDB" id="TriTrypDB:Lsey_0082_0170"/>
<evidence type="ECO:0000313" key="3">
    <source>
        <dbReference type="Proteomes" id="UP000038009"/>
    </source>
</evidence>
<sequence>MTHPYASTGDVPPHNTRNSSEPPLQHPVDQSGTPPPPLPCASPAQRSSEAHISSGGSSSSIDQSRNLSPESKHDADALNCSSKLDTFVSHTDDVSSSSSSASSPSTSSFSSRTPSNAFSSESHGPSNTPACKREGGVGGEEGAAEPDQHLHECRRHHGQLHADPDRRHNHSGRPELPSAPAPGEEGEGYMGGSETSSPKRVASRVQISELTRFKHALAAGARGTAEPCPVQRSSNRSTNTSLSDTTLKYAQQQRQRWGDAASKVIFTPSQPPSHCLSTSATSSPQPHCYASPMDTRSAPASFSPSPVRMIALEDETAGAEARLGGEGVAACAAAAPTTTRITTTTAAASATSRTCQHIQRSHSASAAVSFPQSAATLPTRSTLLPPPHPRRSASAQSRASRSPSGQGSLRNNSKSTGPIRVSQTLFARNSSGCCSPPFSGADVLPSASHSVGGGNSTPPYQAALHRSSSFTAGVLPPAGSWAADIEGHPYAFNAATLASTTGASAWPLHSARVPLQGERLHERTPSVASSLHSASSSVRPSVPLPPLHVPHEPAMMAAVWVDIPNSQSCSRCATPVNNYGSDTQQHHKHRRTTPRRGSEPPSPATSTLAASIVSSEGIAQAPSSVAVAAAALASMRMRYVTVGTQTHLVYDDVTDAPTTLEGPWRQGGSNDARTTSPALTVESYSTPEKTVRVVDDEAQQQQQQQQQHPSLQVSSAIALPPMAESVSSTSAEVSPRSFRIGPTDTVFEASALDANVASKPPGSTHAVRTDSGACGGCSAVTEVPAVTVAAAPSRAYQQAHRAGEPLSLAAGRGEGGTVSPLSVPSKEVAKEAGTGAPPAGVIVSPVTPELQTVPCALQLSPNTEGDAAPPIEHMRLLPRAVAQTCIPHSSERSAETRRLSQPAGVPCLHPSRQTGVEGQPEVKHPSASFAGGGGSDGSGQQQRPSAAARAAPNSSLAQAEEVQRLRSELAHVRTQYAVVLEQLRRMQRAEGAAPAAGPGAAVAQIQRADNADDVSPVSRSPSVFSSSSFDPTLSTSLNDESAAAAAAAPYTAASSSDADAAATLQHVREALERTRRRTNA</sequence>
<name>A0A0N1PES6_LEPSE</name>
<feature type="compositionally biased region" description="Low complexity" evidence="1">
    <location>
        <begin position="95"/>
        <end position="120"/>
    </location>
</feature>
<feature type="region of interest" description="Disordered" evidence="1">
    <location>
        <begin position="1011"/>
        <end position="1080"/>
    </location>
</feature>
<feature type="compositionally biased region" description="Polar residues" evidence="1">
    <location>
        <begin position="15"/>
        <end position="32"/>
    </location>
</feature>
<feature type="region of interest" description="Disordered" evidence="1">
    <location>
        <begin position="218"/>
        <end position="255"/>
    </location>
</feature>
<gene>
    <name evidence="2" type="ORF">ABL78_3361</name>
</gene>
<feature type="compositionally biased region" description="Polar residues" evidence="1">
    <location>
        <begin position="667"/>
        <end position="688"/>
    </location>
</feature>
<feature type="compositionally biased region" description="Low complexity" evidence="1">
    <location>
        <begin position="1013"/>
        <end position="1063"/>
    </location>
</feature>
<feature type="compositionally biased region" description="Polar residues" evidence="1">
    <location>
        <begin position="275"/>
        <end position="285"/>
    </location>
</feature>
<feature type="region of interest" description="Disordered" evidence="1">
    <location>
        <begin position="575"/>
        <end position="606"/>
    </location>
</feature>
<reference evidence="2 3" key="1">
    <citation type="journal article" date="2015" name="PLoS Pathog.">
        <title>Leptomonas seymouri: Adaptations to the Dixenous Life Cycle Analyzed by Genome Sequencing, Transcriptome Profiling and Co-infection with Leishmania donovani.</title>
        <authorList>
            <person name="Kraeva N."/>
            <person name="Butenko A."/>
            <person name="Hlavacova J."/>
            <person name="Kostygov A."/>
            <person name="Myskova J."/>
            <person name="Grybchuk D."/>
            <person name="Lestinova T."/>
            <person name="Votypka J."/>
            <person name="Volf P."/>
            <person name="Opperdoes F."/>
            <person name="Flegontov P."/>
            <person name="Lukes J."/>
            <person name="Yurchenko V."/>
        </authorList>
    </citation>
    <scope>NUCLEOTIDE SEQUENCE [LARGE SCALE GENOMIC DNA]</scope>
    <source>
        <strain evidence="2 3">ATCC 30220</strain>
    </source>
</reference>
<dbReference type="EMBL" id="LJSK01000082">
    <property type="protein sequence ID" value="KPI87564.1"/>
    <property type="molecule type" value="Genomic_DNA"/>
</dbReference>
<evidence type="ECO:0000256" key="1">
    <source>
        <dbReference type="SAM" id="MobiDB-lite"/>
    </source>
</evidence>
<feature type="region of interest" description="Disordered" evidence="1">
    <location>
        <begin position="1"/>
        <end position="206"/>
    </location>
</feature>